<sequence length="85" mass="9141">MLICAVKTRGSRARGLGVNAVSTSSCAALANIFYLRSHLQTGDRDCNRTGSKKTSTPEPMMVMCSCHSGLVVPHSATQWKSLENL</sequence>
<comment type="caution">
    <text evidence="1">The sequence shown here is derived from an EMBL/GenBank/DDBJ whole genome shotgun (WGS) entry which is preliminary data.</text>
</comment>
<dbReference type="PROSITE" id="PS51257">
    <property type="entry name" value="PROKAR_LIPOPROTEIN"/>
    <property type="match status" value="1"/>
</dbReference>
<gene>
    <name evidence="1" type="ORF">CR201_G0016403</name>
</gene>
<organism evidence="1">
    <name type="scientific">Pongo abelii</name>
    <name type="common">Sumatran orangutan</name>
    <name type="synonym">Pongo pygmaeus abelii</name>
    <dbReference type="NCBI Taxonomy" id="9601"/>
    <lineage>
        <taxon>Eukaryota</taxon>
        <taxon>Metazoa</taxon>
        <taxon>Chordata</taxon>
        <taxon>Craniata</taxon>
        <taxon>Vertebrata</taxon>
        <taxon>Euteleostomi</taxon>
        <taxon>Mammalia</taxon>
        <taxon>Eutheria</taxon>
        <taxon>Euarchontoglires</taxon>
        <taxon>Primates</taxon>
        <taxon>Haplorrhini</taxon>
        <taxon>Catarrhini</taxon>
        <taxon>Hominidae</taxon>
        <taxon>Pongo</taxon>
    </lineage>
</organism>
<accession>A0A2J8Y3U1</accession>
<name>A0A2J8Y3U1_PONAB</name>
<proteinExistence type="predicted"/>
<evidence type="ECO:0000313" key="1">
    <source>
        <dbReference type="EMBL" id="PNJ88944.1"/>
    </source>
</evidence>
<protein>
    <submittedName>
        <fullName evidence="1">Uncharacterized protein</fullName>
    </submittedName>
</protein>
<dbReference type="AlphaFoldDB" id="A0A2J8Y3U1"/>
<reference evidence="1" key="1">
    <citation type="submission" date="2017-12" db="EMBL/GenBank/DDBJ databases">
        <title>High-resolution comparative analysis of great ape genomes.</title>
        <authorList>
            <person name="Pollen A."/>
            <person name="Hastie A."/>
            <person name="Hormozdiari F."/>
            <person name="Dougherty M."/>
            <person name="Liu R."/>
            <person name="Chaisson M."/>
            <person name="Hoppe E."/>
            <person name="Hill C."/>
            <person name="Pang A."/>
            <person name="Hillier L."/>
            <person name="Baker C."/>
            <person name="Armstrong J."/>
            <person name="Shendure J."/>
            <person name="Paten B."/>
            <person name="Wilson R."/>
            <person name="Chao H."/>
            <person name="Schneider V."/>
            <person name="Ventura M."/>
            <person name="Kronenberg Z."/>
            <person name="Murali S."/>
            <person name="Gordon D."/>
            <person name="Cantsilieris S."/>
            <person name="Munson K."/>
            <person name="Nelson B."/>
            <person name="Raja A."/>
            <person name="Underwood J."/>
            <person name="Diekhans M."/>
            <person name="Fiddes I."/>
            <person name="Haussler D."/>
            <person name="Eichler E."/>
        </authorList>
    </citation>
    <scope>NUCLEOTIDE SEQUENCE [LARGE SCALE GENOMIC DNA]</scope>
    <source>
        <strain evidence="1">Susie</strain>
    </source>
</reference>
<dbReference type="EMBL" id="NDHI03003283">
    <property type="protein sequence ID" value="PNJ88944.1"/>
    <property type="molecule type" value="Genomic_DNA"/>
</dbReference>